<feature type="domain" description="CBS" evidence="3">
    <location>
        <begin position="72"/>
        <end position="131"/>
    </location>
</feature>
<reference evidence="4 5" key="1">
    <citation type="journal article" date="2014" name="PLoS Genet.">
        <title>Phylogenetically driven sequencing of extremely halophilic archaea reveals strategies for static and dynamic osmo-response.</title>
        <authorList>
            <person name="Becker E.A."/>
            <person name="Seitzer P.M."/>
            <person name="Tritt A."/>
            <person name="Larsen D."/>
            <person name="Krusor M."/>
            <person name="Yao A.I."/>
            <person name="Wu D."/>
            <person name="Madern D."/>
            <person name="Eisen J.A."/>
            <person name="Darling A.E."/>
            <person name="Facciotti M.T."/>
        </authorList>
    </citation>
    <scope>NUCLEOTIDE SEQUENCE [LARGE SCALE GENOMIC DNA]</scope>
    <source>
        <strain evidence="4 5">ATCC BAA-1512</strain>
    </source>
</reference>
<dbReference type="RefSeq" id="WP_008318194.1">
    <property type="nucleotide sequence ID" value="NZ_AOLN01000006.1"/>
</dbReference>
<evidence type="ECO:0000256" key="2">
    <source>
        <dbReference type="PROSITE-ProRule" id="PRU00703"/>
    </source>
</evidence>
<dbReference type="Pfam" id="PF00571">
    <property type="entry name" value="CBS"/>
    <property type="match status" value="2"/>
</dbReference>
<name>M0ILL3_9EURY</name>
<dbReference type="InterPro" id="IPR000644">
    <property type="entry name" value="CBS_dom"/>
</dbReference>
<feature type="domain" description="CBS" evidence="3">
    <location>
        <begin position="7"/>
        <end position="63"/>
    </location>
</feature>
<dbReference type="PANTHER" id="PTHR43080">
    <property type="entry name" value="CBS DOMAIN-CONTAINING PROTEIN CBSX3, MITOCHONDRIAL"/>
    <property type="match status" value="1"/>
</dbReference>
<dbReference type="PATRIC" id="fig|662479.7.peg.660"/>
<evidence type="ECO:0000313" key="4">
    <source>
        <dbReference type="EMBL" id="ELZ96748.1"/>
    </source>
</evidence>
<dbReference type="EMBL" id="AOLN01000006">
    <property type="protein sequence ID" value="ELZ96748.1"/>
    <property type="molecule type" value="Genomic_DNA"/>
</dbReference>
<dbReference type="PROSITE" id="PS51371">
    <property type="entry name" value="CBS"/>
    <property type="match status" value="2"/>
</dbReference>
<dbReference type="AlphaFoldDB" id="M0ILL3"/>
<protein>
    <recommendedName>
        <fullName evidence="3">CBS domain-containing protein</fullName>
    </recommendedName>
</protein>
<dbReference type="InterPro" id="IPR051257">
    <property type="entry name" value="Diverse_CBS-Domain"/>
</dbReference>
<keyword evidence="5" id="KW-1185">Reference proteome</keyword>
<dbReference type="PANTHER" id="PTHR43080:SF2">
    <property type="entry name" value="CBS DOMAIN-CONTAINING PROTEIN"/>
    <property type="match status" value="1"/>
</dbReference>
<organism evidence="4 5">
    <name type="scientific">Haloferax mucosum ATCC BAA-1512</name>
    <dbReference type="NCBI Taxonomy" id="662479"/>
    <lineage>
        <taxon>Archaea</taxon>
        <taxon>Methanobacteriati</taxon>
        <taxon>Methanobacteriota</taxon>
        <taxon>Stenosarchaea group</taxon>
        <taxon>Halobacteria</taxon>
        <taxon>Halobacteriales</taxon>
        <taxon>Haloferacaceae</taxon>
        <taxon>Haloferax</taxon>
    </lineage>
</organism>
<dbReference type="SMART" id="SM00116">
    <property type="entry name" value="CBS"/>
    <property type="match status" value="2"/>
</dbReference>
<dbReference type="SUPFAM" id="SSF54631">
    <property type="entry name" value="CBS-domain pair"/>
    <property type="match status" value="1"/>
</dbReference>
<evidence type="ECO:0000313" key="5">
    <source>
        <dbReference type="Proteomes" id="UP000011550"/>
    </source>
</evidence>
<dbReference type="Gene3D" id="3.10.580.10">
    <property type="entry name" value="CBS-domain"/>
    <property type="match status" value="1"/>
</dbReference>
<evidence type="ECO:0000259" key="3">
    <source>
        <dbReference type="PROSITE" id="PS51371"/>
    </source>
</evidence>
<dbReference type="CDD" id="cd17776">
    <property type="entry name" value="CBS_pair_arch"/>
    <property type="match status" value="1"/>
</dbReference>
<proteinExistence type="predicted"/>
<evidence type="ECO:0000256" key="1">
    <source>
        <dbReference type="ARBA" id="ARBA00023122"/>
    </source>
</evidence>
<dbReference type="OrthoDB" id="43333at2157"/>
<gene>
    <name evidence="4" type="ORF">C440_03203</name>
</gene>
<comment type="caution">
    <text evidence="4">The sequence shown here is derived from an EMBL/GenBank/DDBJ whole genome shotgun (WGS) entry which is preliminary data.</text>
</comment>
<dbReference type="Proteomes" id="UP000011550">
    <property type="component" value="Unassembled WGS sequence"/>
</dbReference>
<sequence length="145" mass="15866">MHVAEIMTEEVATADAKDSLADCARTMLSEGAGSVVVVDGDRPIGIVTESDILRAGIEADEPLSALPVRANMSSPIKWVRPGLSTRVAAEKMREERVKKLVVVEDMEMVGIVTVTDIVFRLSDVAQDIGDVVGLREKWDSDRRFR</sequence>
<dbReference type="STRING" id="662479.C440_03203"/>
<accession>M0ILL3</accession>
<keyword evidence="1 2" id="KW-0129">CBS domain</keyword>
<dbReference type="InterPro" id="IPR046342">
    <property type="entry name" value="CBS_dom_sf"/>
</dbReference>